<evidence type="ECO:0000256" key="8">
    <source>
        <dbReference type="PROSITE-ProRule" id="PRU00409"/>
    </source>
</evidence>
<dbReference type="InterPro" id="IPR011053">
    <property type="entry name" value="Single_hybrid_motif"/>
</dbReference>
<dbReference type="InterPro" id="IPR005482">
    <property type="entry name" value="Biotin_COase_C"/>
</dbReference>
<dbReference type="KEGG" id="cai:Caci_3538"/>
<dbReference type="InterPro" id="IPR000089">
    <property type="entry name" value="Biotin_lipoyl"/>
</dbReference>
<dbReference type="InterPro" id="IPR005479">
    <property type="entry name" value="CPAse_ATP-bd"/>
</dbReference>
<dbReference type="PANTHER" id="PTHR18866">
    <property type="entry name" value="CARBOXYLASE:PYRUVATE/ACETYL-COA/PROPIONYL-COA CARBOXYLASE"/>
    <property type="match status" value="1"/>
</dbReference>
<feature type="domain" description="Lipoyl-binding" evidence="10">
    <location>
        <begin position="513"/>
        <end position="589"/>
    </location>
</feature>
<dbReference type="FunFam" id="3.40.50.20:FF:000010">
    <property type="entry name" value="Propionyl-CoA carboxylase subunit alpha"/>
    <property type="match status" value="1"/>
</dbReference>
<dbReference type="InterPro" id="IPR011761">
    <property type="entry name" value="ATP-grasp"/>
</dbReference>
<keyword evidence="5 8" id="KW-0067">ATP-binding</keyword>
<reference evidence="13 14" key="1">
    <citation type="journal article" date="2009" name="Stand. Genomic Sci.">
        <title>Complete genome sequence of Catenulispora acidiphila type strain (ID 139908).</title>
        <authorList>
            <person name="Copeland A."/>
            <person name="Lapidus A."/>
            <person name="Glavina Del Rio T."/>
            <person name="Nolan M."/>
            <person name="Lucas S."/>
            <person name="Chen F."/>
            <person name="Tice H."/>
            <person name="Cheng J.F."/>
            <person name="Bruce D."/>
            <person name="Goodwin L."/>
            <person name="Pitluck S."/>
            <person name="Mikhailova N."/>
            <person name="Pati A."/>
            <person name="Ivanova N."/>
            <person name="Mavromatis K."/>
            <person name="Chen A."/>
            <person name="Palaniappan K."/>
            <person name="Chain P."/>
            <person name="Land M."/>
            <person name="Hauser L."/>
            <person name="Chang Y.J."/>
            <person name="Jeffries C.D."/>
            <person name="Chertkov O."/>
            <person name="Brettin T."/>
            <person name="Detter J.C."/>
            <person name="Han C."/>
            <person name="Ali Z."/>
            <person name="Tindall B.J."/>
            <person name="Goker M."/>
            <person name="Bristow J."/>
            <person name="Eisen J.A."/>
            <person name="Markowitz V."/>
            <person name="Hugenholtz P."/>
            <person name="Kyrpides N.C."/>
            <person name="Klenk H.P."/>
        </authorList>
    </citation>
    <scope>NUCLEOTIDE SEQUENCE [LARGE SCALE GENOMIC DNA]</scope>
    <source>
        <strain evidence="14">DSM 44928 / JCM 14897 / NBRC 102108 / NRRL B-24433 / ID139908</strain>
    </source>
</reference>
<dbReference type="Pfam" id="PF00364">
    <property type="entry name" value="Biotin_lipoyl"/>
    <property type="match status" value="1"/>
</dbReference>
<dbReference type="Pfam" id="PF00289">
    <property type="entry name" value="Biotin_carb_N"/>
    <property type="match status" value="1"/>
</dbReference>
<dbReference type="InterPro" id="IPR016185">
    <property type="entry name" value="PreATP-grasp_dom_sf"/>
</dbReference>
<name>C7QAE4_CATAD</name>
<dbReference type="OrthoDB" id="3754062at2"/>
<evidence type="ECO:0000259" key="10">
    <source>
        <dbReference type="PROSITE" id="PS50968"/>
    </source>
</evidence>
<evidence type="ECO:0000256" key="1">
    <source>
        <dbReference type="ARBA" id="ARBA00001953"/>
    </source>
</evidence>
<feature type="domain" description="Biotin carboxylation" evidence="12">
    <location>
        <begin position="1"/>
        <end position="443"/>
    </location>
</feature>
<dbReference type="Pfam" id="PF02786">
    <property type="entry name" value="CPSase_L_D2"/>
    <property type="match status" value="1"/>
</dbReference>
<evidence type="ECO:0000259" key="11">
    <source>
        <dbReference type="PROSITE" id="PS50975"/>
    </source>
</evidence>
<dbReference type="GO" id="GO:0004075">
    <property type="term" value="F:biotin carboxylase activity"/>
    <property type="evidence" value="ECO:0007669"/>
    <property type="project" value="UniProtKB-EC"/>
</dbReference>
<dbReference type="Proteomes" id="UP000000851">
    <property type="component" value="Chromosome"/>
</dbReference>
<dbReference type="Gene3D" id="3.40.50.20">
    <property type="match status" value="1"/>
</dbReference>
<evidence type="ECO:0000256" key="7">
    <source>
        <dbReference type="ARBA" id="ARBA00048501"/>
    </source>
</evidence>
<evidence type="ECO:0000256" key="6">
    <source>
        <dbReference type="ARBA" id="ARBA00023267"/>
    </source>
</evidence>
<dbReference type="PROSITE" id="PS50979">
    <property type="entry name" value="BC"/>
    <property type="match status" value="1"/>
</dbReference>
<evidence type="ECO:0000313" key="13">
    <source>
        <dbReference type="EMBL" id="ACU72443.1"/>
    </source>
</evidence>
<dbReference type="InterPro" id="IPR050856">
    <property type="entry name" value="Biotin_carboxylase_complex"/>
</dbReference>
<dbReference type="InParanoid" id="C7QAE4"/>
<dbReference type="InterPro" id="IPR011764">
    <property type="entry name" value="Biotin_carboxylation_dom"/>
</dbReference>
<dbReference type="Pfam" id="PF02785">
    <property type="entry name" value="Biotin_carb_C"/>
    <property type="match status" value="1"/>
</dbReference>
<dbReference type="PROSITE" id="PS00188">
    <property type="entry name" value="BIOTIN"/>
    <property type="match status" value="1"/>
</dbReference>
<evidence type="ECO:0000256" key="5">
    <source>
        <dbReference type="ARBA" id="ARBA00022840"/>
    </source>
</evidence>
<dbReference type="PROSITE" id="PS00867">
    <property type="entry name" value="CPSASE_2"/>
    <property type="match status" value="1"/>
</dbReference>
<keyword evidence="3" id="KW-0436">Ligase</keyword>
<evidence type="ECO:0000256" key="4">
    <source>
        <dbReference type="ARBA" id="ARBA00022741"/>
    </source>
</evidence>
<dbReference type="InterPro" id="IPR011054">
    <property type="entry name" value="Rudment_hybrid_motif"/>
</dbReference>
<keyword evidence="14" id="KW-1185">Reference proteome</keyword>
<dbReference type="eggNOG" id="COG4770">
    <property type="taxonomic scope" value="Bacteria"/>
</dbReference>
<dbReference type="GO" id="GO:0046872">
    <property type="term" value="F:metal ion binding"/>
    <property type="evidence" value="ECO:0007669"/>
    <property type="project" value="InterPro"/>
</dbReference>
<dbReference type="PROSITE" id="PS50975">
    <property type="entry name" value="ATP_GRASP"/>
    <property type="match status" value="1"/>
</dbReference>
<dbReference type="HOGENOM" id="CLU_000395_3_1_11"/>
<dbReference type="EMBL" id="CP001700">
    <property type="protein sequence ID" value="ACU72443.1"/>
    <property type="molecule type" value="Genomic_DNA"/>
</dbReference>
<organism evidence="13 14">
    <name type="scientific">Catenulispora acidiphila (strain DSM 44928 / JCM 14897 / NBRC 102108 / NRRL B-24433 / ID139908)</name>
    <dbReference type="NCBI Taxonomy" id="479433"/>
    <lineage>
        <taxon>Bacteria</taxon>
        <taxon>Bacillati</taxon>
        <taxon>Actinomycetota</taxon>
        <taxon>Actinomycetes</taxon>
        <taxon>Catenulisporales</taxon>
        <taxon>Catenulisporaceae</taxon>
        <taxon>Catenulispora</taxon>
    </lineage>
</organism>
<dbReference type="FunCoup" id="C7QAE4">
    <property type="interactions" value="117"/>
</dbReference>
<sequence length="591" mass="62877">MRKVLIANRGEIAVRVARACRDAGLASVAVYAEPDREALHVRAADEAWALGGSTPGESYLMIDKILTVATDSGADAIHPGYGFLSENAEFAQAVMDAGLTWIGPPPAAISSLGDKVSARHIAQRVGAPLVAGTTDPVSGADEVIAFAREHGLPVAIKAAFGGGGRGLKVARTLEEIPELYDSAVREAVSAFGRGECFVERYLDRPRHVETQCLADKHGNVVVVSTRDCSLQRRHQKLVEEAPAPYLSEEQTAELYRASKAILKEAGYVGAGTCEFLVGQDGTISFLEVNTRLQVEHPVTEEVTGIDLVREMFRIADGEELGYGDPEVRGHSFEFRINGEDPGRNFLPAPGVVTTWRPPSGPGVRLDSGIEQGAEIGQNFDSLLAKLIISGRDRQQAVERARRALAEFQIEGMPTALTFHQAVMDDPAFTPEEGPFHVHTRWIETEFDNTIPPYAGPAADDRQPDPQTRIAVEVGRKRLEIVLPAFLTTPAPGTARPAAPARRPAAASASPGSVSASGATGATLACPMNGTVVKVAVSDGQTVAAGDLIAVVEAMKMEQPVTAHRHGVVRSLAVEAGMAVTRMSSICDISVL</sequence>
<evidence type="ECO:0000313" key="14">
    <source>
        <dbReference type="Proteomes" id="UP000000851"/>
    </source>
</evidence>
<proteinExistence type="predicted"/>
<dbReference type="InterPro" id="IPR005481">
    <property type="entry name" value="BC-like_N"/>
</dbReference>
<dbReference type="SUPFAM" id="SSF56059">
    <property type="entry name" value="Glutathione synthetase ATP-binding domain-like"/>
    <property type="match status" value="1"/>
</dbReference>
<comment type="cofactor">
    <cofactor evidence="1">
        <name>biotin</name>
        <dbReference type="ChEBI" id="CHEBI:57586"/>
    </cofactor>
</comment>
<dbReference type="Gene3D" id="3.30.1490.20">
    <property type="entry name" value="ATP-grasp fold, A domain"/>
    <property type="match status" value="1"/>
</dbReference>
<evidence type="ECO:0000259" key="12">
    <source>
        <dbReference type="PROSITE" id="PS50979"/>
    </source>
</evidence>
<dbReference type="EC" id="6.3.4.14" evidence="2"/>
<dbReference type="PANTHER" id="PTHR18866:SF33">
    <property type="entry name" value="METHYLCROTONOYL-COA CARBOXYLASE SUBUNIT ALPHA, MITOCHONDRIAL-RELATED"/>
    <property type="match status" value="1"/>
</dbReference>
<evidence type="ECO:0000256" key="2">
    <source>
        <dbReference type="ARBA" id="ARBA00013263"/>
    </source>
</evidence>
<dbReference type="SUPFAM" id="SSF51230">
    <property type="entry name" value="Single hybrid motif"/>
    <property type="match status" value="1"/>
</dbReference>
<evidence type="ECO:0000256" key="3">
    <source>
        <dbReference type="ARBA" id="ARBA00022598"/>
    </source>
</evidence>
<feature type="domain" description="ATP-grasp" evidence="11">
    <location>
        <begin position="119"/>
        <end position="316"/>
    </location>
</feature>
<accession>C7QAE4</accession>
<gene>
    <name evidence="13" type="ordered locus">Caci_3538</name>
</gene>
<dbReference type="STRING" id="479433.Caci_3538"/>
<dbReference type="InterPro" id="IPR001882">
    <property type="entry name" value="Biotin_BS"/>
</dbReference>
<evidence type="ECO:0000256" key="9">
    <source>
        <dbReference type="SAM" id="MobiDB-lite"/>
    </source>
</evidence>
<dbReference type="Gene3D" id="3.30.470.20">
    <property type="entry name" value="ATP-grasp fold, B domain"/>
    <property type="match status" value="1"/>
</dbReference>
<dbReference type="SMART" id="SM00878">
    <property type="entry name" value="Biotin_carb_C"/>
    <property type="match status" value="1"/>
</dbReference>
<dbReference type="Gene3D" id="2.40.50.100">
    <property type="match status" value="1"/>
</dbReference>
<dbReference type="CDD" id="cd06850">
    <property type="entry name" value="biotinyl_domain"/>
    <property type="match status" value="1"/>
</dbReference>
<keyword evidence="6" id="KW-0092">Biotin</keyword>
<protein>
    <recommendedName>
        <fullName evidence="2">biotin carboxylase</fullName>
        <ecNumber evidence="2">6.3.4.14</ecNumber>
    </recommendedName>
</protein>
<dbReference type="PROSITE" id="PS50968">
    <property type="entry name" value="BIOTINYL_LIPOYL"/>
    <property type="match status" value="1"/>
</dbReference>
<comment type="catalytic activity">
    <reaction evidence="7">
        <text>N(6)-biotinyl-L-lysyl-[protein] + hydrogencarbonate + ATP = N(6)-carboxybiotinyl-L-lysyl-[protein] + ADP + phosphate + H(+)</text>
        <dbReference type="Rhea" id="RHEA:13501"/>
        <dbReference type="Rhea" id="RHEA-COMP:10505"/>
        <dbReference type="Rhea" id="RHEA-COMP:10506"/>
        <dbReference type="ChEBI" id="CHEBI:15378"/>
        <dbReference type="ChEBI" id="CHEBI:17544"/>
        <dbReference type="ChEBI" id="CHEBI:30616"/>
        <dbReference type="ChEBI" id="CHEBI:43474"/>
        <dbReference type="ChEBI" id="CHEBI:83144"/>
        <dbReference type="ChEBI" id="CHEBI:83145"/>
        <dbReference type="ChEBI" id="CHEBI:456216"/>
        <dbReference type="EC" id="6.3.4.14"/>
    </reaction>
    <physiologicalReaction direction="left-to-right" evidence="7">
        <dbReference type="Rhea" id="RHEA:13502"/>
    </physiologicalReaction>
</comment>
<dbReference type="GO" id="GO:0005524">
    <property type="term" value="F:ATP binding"/>
    <property type="evidence" value="ECO:0007669"/>
    <property type="project" value="UniProtKB-UniRule"/>
</dbReference>
<keyword evidence="4 8" id="KW-0547">Nucleotide-binding</keyword>
<dbReference type="InterPro" id="IPR013815">
    <property type="entry name" value="ATP_grasp_subdomain_1"/>
</dbReference>
<dbReference type="RefSeq" id="WP_015792172.1">
    <property type="nucleotide sequence ID" value="NC_013131.1"/>
</dbReference>
<dbReference type="SUPFAM" id="SSF52440">
    <property type="entry name" value="PreATP-grasp domain"/>
    <property type="match status" value="1"/>
</dbReference>
<dbReference type="FunFam" id="2.40.50.100:FF:000003">
    <property type="entry name" value="Acetyl-CoA carboxylase biotin carboxyl carrier protein"/>
    <property type="match status" value="1"/>
</dbReference>
<feature type="region of interest" description="Disordered" evidence="9">
    <location>
        <begin position="491"/>
        <end position="518"/>
    </location>
</feature>
<dbReference type="SUPFAM" id="SSF51246">
    <property type="entry name" value="Rudiment single hybrid motif"/>
    <property type="match status" value="1"/>
</dbReference>
<dbReference type="AlphaFoldDB" id="C7QAE4"/>